<name>A0A3B0Y2A3_9ZZZZ</name>
<organism evidence="1">
    <name type="scientific">hydrothermal vent metagenome</name>
    <dbReference type="NCBI Taxonomy" id="652676"/>
    <lineage>
        <taxon>unclassified sequences</taxon>
        <taxon>metagenomes</taxon>
        <taxon>ecological metagenomes</taxon>
    </lineage>
</organism>
<evidence type="ECO:0000313" key="1">
    <source>
        <dbReference type="EMBL" id="VAW68259.1"/>
    </source>
</evidence>
<dbReference type="AlphaFoldDB" id="A0A3B0Y2A3"/>
<gene>
    <name evidence="1" type="ORF">MNBD_GAMMA09-1770</name>
</gene>
<accession>A0A3B0Y2A3</accession>
<dbReference type="EMBL" id="UOFI01000117">
    <property type="protein sequence ID" value="VAW68259.1"/>
    <property type="molecule type" value="Genomic_DNA"/>
</dbReference>
<reference evidence="1" key="1">
    <citation type="submission" date="2018-06" db="EMBL/GenBank/DDBJ databases">
        <authorList>
            <person name="Zhirakovskaya E."/>
        </authorList>
    </citation>
    <scope>NUCLEOTIDE SEQUENCE</scope>
</reference>
<proteinExistence type="predicted"/>
<dbReference type="InterPro" id="IPR029455">
    <property type="entry name" value="GHL15"/>
</dbReference>
<dbReference type="Pfam" id="PF14885">
    <property type="entry name" value="GHL15"/>
    <property type="match status" value="1"/>
</dbReference>
<protein>
    <submittedName>
        <fullName evidence="1">Uncharacterized protein</fullName>
    </submittedName>
</protein>
<sequence>MLIKKFILTAALLLTTPSIFAGTQYPQIMGMAIGNQSKYADLVIQADAAKLDMIILGFYKGYDSIKMNGIIDNLKNLNPNILIGQYTVLGETQDNCGKLAGYRCDKVQAENWWLRLANGSRTQWTTIYNAYDINVGLFSTPDANGDRYPEWLVKTDYDLYFNNSKIDIWFLDNWGQARAKGDWNKDGIDEDKGSTVAQSISRQGHLAEIASIRSGPRSDIKIMGNAGSVQGVPEMLTPLDFAYLECNAGMSWSIEGSLNSPTKWGSWRKMMDRYIRVGKSSVVGFGVCDGDPTNKIEFLYWYGSYLLGAQKGAYFSYTAKADSYSMVTRWFPEYDIDLGGAVDPPQVEPSADGFVTRKFEKGTVRCDVQKKECSINVIGIIPKPPVNLLIQ</sequence>